<reference evidence="8" key="1">
    <citation type="submission" date="2020-11" db="EMBL/GenBank/DDBJ databases">
        <title>Adaptations for nitrogen fixation in a non-lichenized fungal sporocarp promotes dispersal by wood-feeding termites.</title>
        <authorList>
            <consortium name="DOE Joint Genome Institute"/>
            <person name="Koch R.A."/>
            <person name="Yoon G."/>
            <person name="Arayal U."/>
            <person name="Lail K."/>
            <person name="Amirebrahimi M."/>
            <person name="Labutti K."/>
            <person name="Lipzen A."/>
            <person name="Riley R."/>
            <person name="Barry K."/>
            <person name="Henrissat B."/>
            <person name="Grigoriev I.V."/>
            <person name="Herr J.R."/>
            <person name="Aime M.C."/>
        </authorList>
    </citation>
    <scope>NUCLEOTIDE SEQUENCE</scope>
    <source>
        <strain evidence="8">MCA 3950</strain>
    </source>
</reference>
<dbReference type="AlphaFoldDB" id="A0A9P7VN04"/>
<evidence type="ECO:0000256" key="1">
    <source>
        <dbReference type="ARBA" id="ARBA00006529"/>
    </source>
</evidence>
<comment type="similarity">
    <text evidence="1">Belongs to the protein kinase superfamily. STE Ser/Thr protein kinase family. MAP kinase kinase kinase subfamily.</text>
</comment>
<comment type="caution">
    <text evidence="8">The sequence shown here is derived from an EMBL/GenBank/DDBJ whole genome shotgun (WGS) entry which is preliminary data.</text>
</comment>
<keyword evidence="4" id="KW-0547">Nucleotide-binding</keyword>
<dbReference type="Gene3D" id="1.10.510.10">
    <property type="entry name" value="Transferase(Phosphotransferase) domain 1"/>
    <property type="match status" value="1"/>
</dbReference>
<keyword evidence="6" id="KW-0067">ATP-binding</keyword>
<keyword evidence="2" id="KW-0723">Serine/threonine-protein kinase</keyword>
<evidence type="ECO:0000313" key="9">
    <source>
        <dbReference type="Proteomes" id="UP000812287"/>
    </source>
</evidence>
<dbReference type="InterPro" id="IPR000719">
    <property type="entry name" value="Prot_kinase_dom"/>
</dbReference>
<dbReference type="GeneID" id="66100615"/>
<keyword evidence="5 8" id="KW-0418">Kinase</keyword>
<evidence type="ECO:0000256" key="5">
    <source>
        <dbReference type="ARBA" id="ARBA00022777"/>
    </source>
</evidence>
<dbReference type="PANTHER" id="PTHR11584">
    <property type="entry name" value="SERINE/THREONINE PROTEIN KINASE"/>
    <property type="match status" value="1"/>
</dbReference>
<evidence type="ECO:0000313" key="8">
    <source>
        <dbReference type="EMBL" id="KAG7444178.1"/>
    </source>
</evidence>
<dbReference type="SUPFAM" id="SSF56112">
    <property type="entry name" value="Protein kinase-like (PK-like)"/>
    <property type="match status" value="1"/>
</dbReference>
<dbReference type="Pfam" id="PF07714">
    <property type="entry name" value="PK_Tyr_Ser-Thr"/>
    <property type="match status" value="1"/>
</dbReference>
<keyword evidence="3" id="KW-0808">Transferase</keyword>
<dbReference type="Proteomes" id="UP000812287">
    <property type="component" value="Unassembled WGS sequence"/>
</dbReference>
<dbReference type="RefSeq" id="XP_043037678.1">
    <property type="nucleotide sequence ID" value="XM_043178327.1"/>
</dbReference>
<dbReference type="GO" id="GO:0005524">
    <property type="term" value="F:ATP binding"/>
    <property type="evidence" value="ECO:0007669"/>
    <property type="project" value="UniProtKB-KW"/>
</dbReference>
<evidence type="ECO:0000256" key="4">
    <source>
        <dbReference type="ARBA" id="ARBA00022741"/>
    </source>
</evidence>
<evidence type="ECO:0000256" key="2">
    <source>
        <dbReference type="ARBA" id="ARBA00022527"/>
    </source>
</evidence>
<protein>
    <submittedName>
        <fullName evidence="8">Kinase-like protein</fullName>
    </submittedName>
</protein>
<accession>A0A9P7VN04</accession>
<dbReference type="GO" id="GO:0004674">
    <property type="term" value="F:protein serine/threonine kinase activity"/>
    <property type="evidence" value="ECO:0007669"/>
    <property type="project" value="UniProtKB-KW"/>
</dbReference>
<gene>
    <name evidence="8" type="ORF">BT62DRAFT_1030442</name>
</gene>
<sequence length="121" mass="13762">MRQGNIIEYLQRNPEDEPTRLDFIIEIADAIQWLHDLQPPVVHTDIKGLKFLISNFRHCYLADFGLSFIVGNHNPQSSSSLRQGTMYWLVPEYLSTSSTVDAYLLAQDICAFGCTIVEVSI</sequence>
<dbReference type="OrthoDB" id="346907at2759"/>
<organism evidence="8 9">
    <name type="scientific">Guyanagaster necrorhizus</name>
    <dbReference type="NCBI Taxonomy" id="856835"/>
    <lineage>
        <taxon>Eukaryota</taxon>
        <taxon>Fungi</taxon>
        <taxon>Dikarya</taxon>
        <taxon>Basidiomycota</taxon>
        <taxon>Agaricomycotina</taxon>
        <taxon>Agaricomycetes</taxon>
        <taxon>Agaricomycetidae</taxon>
        <taxon>Agaricales</taxon>
        <taxon>Marasmiineae</taxon>
        <taxon>Physalacriaceae</taxon>
        <taxon>Guyanagaster</taxon>
    </lineage>
</organism>
<evidence type="ECO:0000259" key="7">
    <source>
        <dbReference type="PROSITE" id="PS50011"/>
    </source>
</evidence>
<dbReference type="InterPro" id="IPR011009">
    <property type="entry name" value="Kinase-like_dom_sf"/>
</dbReference>
<name>A0A9P7VN04_9AGAR</name>
<dbReference type="InterPro" id="IPR001245">
    <property type="entry name" value="Ser-Thr/Tyr_kinase_cat_dom"/>
</dbReference>
<evidence type="ECO:0000256" key="3">
    <source>
        <dbReference type="ARBA" id="ARBA00022679"/>
    </source>
</evidence>
<dbReference type="PANTHER" id="PTHR11584:SF369">
    <property type="entry name" value="MITOGEN-ACTIVATED PROTEIN KINASE KINASE KINASE 19-RELATED"/>
    <property type="match status" value="1"/>
</dbReference>
<feature type="domain" description="Protein kinase" evidence="7">
    <location>
        <begin position="1"/>
        <end position="121"/>
    </location>
</feature>
<keyword evidence="9" id="KW-1185">Reference proteome</keyword>
<proteinExistence type="inferred from homology"/>
<dbReference type="EMBL" id="MU250541">
    <property type="protein sequence ID" value="KAG7444178.1"/>
    <property type="molecule type" value="Genomic_DNA"/>
</dbReference>
<evidence type="ECO:0000256" key="6">
    <source>
        <dbReference type="ARBA" id="ARBA00022840"/>
    </source>
</evidence>
<dbReference type="PROSITE" id="PS50011">
    <property type="entry name" value="PROTEIN_KINASE_DOM"/>
    <property type="match status" value="1"/>
</dbReference>